<dbReference type="Pfam" id="PF13602">
    <property type="entry name" value="ADH_zinc_N_2"/>
    <property type="match status" value="1"/>
</dbReference>
<dbReference type="Proteomes" id="UP000002748">
    <property type="component" value="Unassembled WGS sequence"/>
</dbReference>
<dbReference type="PANTHER" id="PTHR11695">
    <property type="entry name" value="ALCOHOL DEHYDROGENASE RELATED"/>
    <property type="match status" value="1"/>
</dbReference>
<dbReference type="EMBL" id="ALBS01000223">
    <property type="protein sequence ID" value="EJT47932.1"/>
    <property type="molecule type" value="Genomic_DNA"/>
</dbReference>
<feature type="region of interest" description="Disordered" evidence="1">
    <location>
        <begin position="1"/>
        <end position="26"/>
    </location>
</feature>
<organism evidence="3 4">
    <name type="scientific">Trichosporon asahii var. asahii (strain ATCC 90039 / CBS 2479 / JCM 2466 / KCTC 7840 / NBRC 103889/ NCYC 2677 / UAMH 7654)</name>
    <name type="common">Yeast</name>
    <dbReference type="NCBI Taxonomy" id="1186058"/>
    <lineage>
        <taxon>Eukaryota</taxon>
        <taxon>Fungi</taxon>
        <taxon>Dikarya</taxon>
        <taxon>Basidiomycota</taxon>
        <taxon>Agaricomycotina</taxon>
        <taxon>Tremellomycetes</taxon>
        <taxon>Trichosporonales</taxon>
        <taxon>Trichosporonaceae</taxon>
        <taxon>Trichosporon</taxon>
    </lineage>
</organism>
<protein>
    <submittedName>
        <fullName evidence="3">Alcohol dehydrogenase</fullName>
    </submittedName>
</protein>
<dbReference type="InterPro" id="IPR036291">
    <property type="entry name" value="NAD(P)-bd_dom_sf"/>
</dbReference>
<dbReference type="CDD" id="cd05289">
    <property type="entry name" value="MDR_like_2"/>
    <property type="match status" value="1"/>
</dbReference>
<feature type="domain" description="Enoyl reductase (ER)" evidence="2">
    <location>
        <begin position="13"/>
        <end position="323"/>
    </location>
</feature>
<dbReference type="OrthoDB" id="3509362at2759"/>
<dbReference type="SMART" id="SM00829">
    <property type="entry name" value="PKS_ER"/>
    <property type="match status" value="1"/>
</dbReference>
<dbReference type="PANTHER" id="PTHR11695:SF647">
    <property type="entry name" value="ENOYL REDUCTASE (ER) DOMAIN-CONTAINING PROTEIN"/>
    <property type="match status" value="1"/>
</dbReference>
<dbReference type="AlphaFoldDB" id="J6EYK7"/>
<accession>J6EYK7</accession>
<dbReference type="GO" id="GO:0005739">
    <property type="term" value="C:mitochondrion"/>
    <property type="evidence" value="ECO:0007669"/>
    <property type="project" value="TreeGrafter"/>
</dbReference>
<dbReference type="InterPro" id="IPR020843">
    <property type="entry name" value="ER"/>
</dbReference>
<reference evidence="3 4" key="1">
    <citation type="journal article" date="2012" name="Eukaryot. Cell">
        <title>Draft genome sequence of CBS 2479, the standard type strain of Trichosporon asahii.</title>
        <authorList>
            <person name="Yang R.Y."/>
            <person name="Li H.T."/>
            <person name="Zhu H."/>
            <person name="Zhou G.P."/>
            <person name="Wang M."/>
            <person name="Wang L."/>
        </authorList>
    </citation>
    <scope>NUCLEOTIDE SEQUENCE [LARGE SCALE GENOMIC DNA]</scope>
    <source>
        <strain evidence="4">ATCC 90039 / CBS 2479 / JCM 2466 / KCTC 7840 / NCYC 2677 / UAMH 7654</strain>
    </source>
</reference>
<dbReference type="KEGG" id="tasa:A1Q1_03167"/>
<dbReference type="Gene3D" id="3.40.50.720">
    <property type="entry name" value="NAD(P)-binding Rossmann-like Domain"/>
    <property type="match status" value="1"/>
</dbReference>
<proteinExistence type="predicted"/>
<dbReference type="VEuPathDB" id="FungiDB:A1Q1_03167"/>
<evidence type="ECO:0000256" key="1">
    <source>
        <dbReference type="SAM" id="MobiDB-lite"/>
    </source>
</evidence>
<evidence type="ECO:0000313" key="3">
    <source>
        <dbReference type="EMBL" id="EJT47932.1"/>
    </source>
</evidence>
<evidence type="ECO:0000259" key="2">
    <source>
        <dbReference type="SMART" id="SM00829"/>
    </source>
</evidence>
<evidence type="ECO:0000313" key="4">
    <source>
        <dbReference type="Proteomes" id="UP000002748"/>
    </source>
</evidence>
<feature type="compositionally biased region" description="Polar residues" evidence="1">
    <location>
        <begin position="14"/>
        <end position="25"/>
    </location>
</feature>
<dbReference type="InterPro" id="IPR050700">
    <property type="entry name" value="YIM1/Zinc_Alcohol_DH_Fams"/>
</dbReference>
<dbReference type="Gene3D" id="3.90.180.10">
    <property type="entry name" value="Medium-chain alcohol dehydrogenases, catalytic domain"/>
    <property type="match status" value="1"/>
</dbReference>
<name>J6EYK7_TRIAS</name>
<dbReference type="GO" id="GO:0016491">
    <property type="term" value="F:oxidoreductase activity"/>
    <property type="evidence" value="ECO:0007669"/>
    <property type="project" value="InterPro"/>
</dbReference>
<dbReference type="SUPFAM" id="SSF50129">
    <property type="entry name" value="GroES-like"/>
    <property type="match status" value="1"/>
</dbReference>
<gene>
    <name evidence="3" type="ORF">A1Q1_03167</name>
</gene>
<dbReference type="HOGENOM" id="CLU_026673_3_3_1"/>
<dbReference type="GeneID" id="25986680"/>
<comment type="caution">
    <text evidence="3">The sequence shown here is derived from an EMBL/GenBank/DDBJ whole genome shotgun (WGS) entry which is preliminary data.</text>
</comment>
<dbReference type="SUPFAM" id="SSF51735">
    <property type="entry name" value="NAD(P)-binding Rossmann-fold domains"/>
    <property type="match status" value="1"/>
</dbReference>
<dbReference type="InterPro" id="IPR011032">
    <property type="entry name" value="GroES-like_sf"/>
</dbReference>
<sequence length="330" mass="35411">MSLPTESKAVFQPDPSSTKLESTTLPIPKATESEHLIYVYGTSPCLGELGWEKNFPALFKERKARVPGTEGAGVIAKAPEGSPYKPGDAVMWRNNAWMWGSLRGVTAILEENIAPKPECLSWSEAAATPLSTLTAWDGVFTHGPLDPAALEGDSAARKKNEGYRILITGASGGVGGWAVRLAAAAGAHVIGFGGGAAADGCKKDGAEAYLDYKQDDLAQLPEKVDHIFDCTGRDTEKGWSILKDNGSFVSVCVDPNSTKPERKPVKDAKWFLVEPSGKNLARISKLIQQKGWKPVLDSVVPYDQFQQAYDKVDSGKTRGKIVIAVHEDAA</sequence>
<dbReference type="RefSeq" id="XP_014179095.1">
    <property type="nucleotide sequence ID" value="XM_014323620.1"/>
</dbReference>